<name>A0A2P6QKA7_ROSCH</name>
<dbReference type="Proteomes" id="UP000238479">
    <property type="component" value="Chromosome 5"/>
</dbReference>
<sequence>MSRPKASDESYQVSATTAAKVYSYFITQYFSLYRGESYQADISIDLSKHHMPRI</sequence>
<gene>
    <name evidence="1" type="ORF">RchiOBHm_Chr5g0070851</name>
</gene>
<proteinExistence type="predicted"/>
<accession>A0A2P6QKA7</accession>
<protein>
    <submittedName>
        <fullName evidence="1">Uncharacterized protein</fullName>
    </submittedName>
</protein>
<organism evidence="1 2">
    <name type="scientific">Rosa chinensis</name>
    <name type="common">China rose</name>
    <dbReference type="NCBI Taxonomy" id="74649"/>
    <lineage>
        <taxon>Eukaryota</taxon>
        <taxon>Viridiplantae</taxon>
        <taxon>Streptophyta</taxon>
        <taxon>Embryophyta</taxon>
        <taxon>Tracheophyta</taxon>
        <taxon>Spermatophyta</taxon>
        <taxon>Magnoliopsida</taxon>
        <taxon>eudicotyledons</taxon>
        <taxon>Gunneridae</taxon>
        <taxon>Pentapetalae</taxon>
        <taxon>rosids</taxon>
        <taxon>fabids</taxon>
        <taxon>Rosales</taxon>
        <taxon>Rosaceae</taxon>
        <taxon>Rosoideae</taxon>
        <taxon>Rosoideae incertae sedis</taxon>
        <taxon>Rosa</taxon>
    </lineage>
</organism>
<comment type="caution">
    <text evidence="1">The sequence shown here is derived from an EMBL/GenBank/DDBJ whole genome shotgun (WGS) entry which is preliminary data.</text>
</comment>
<reference evidence="1 2" key="1">
    <citation type="journal article" date="2018" name="Nat. Genet.">
        <title>The Rosa genome provides new insights in the design of modern roses.</title>
        <authorList>
            <person name="Bendahmane M."/>
        </authorList>
    </citation>
    <scope>NUCLEOTIDE SEQUENCE [LARGE SCALE GENOMIC DNA]</scope>
    <source>
        <strain evidence="2">cv. Old Blush</strain>
    </source>
</reference>
<dbReference type="AlphaFoldDB" id="A0A2P6QKA7"/>
<evidence type="ECO:0000313" key="2">
    <source>
        <dbReference type="Proteomes" id="UP000238479"/>
    </source>
</evidence>
<keyword evidence="2" id="KW-1185">Reference proteome</keyword>
<evidence type="ECO:0000313" key="1">
    <source>
        <dbReference type="EMBL" id="PRQ34602.1"/>
    </source>
</evidence>
<dbReference type="EMBL" id="PDCK01000043">
    <property type="protein sequence ID" value="PRQ34602.1"/>
    <property type="molecule type" value="Genomic_DNA"/>
</dbReference>
<dbReference type="Gramene" id="PRQ34602">
    <property type="protein sequence ID" value="PRQ34602"/>
    <property type="gene ID" value="RchiOBHm_Chr5g0070851"/>
</dbReference>